<sequence length="187" mass="20724">MVCGDRVCCFPIPPPSTQLGKTLSYMRNWTLQYTAPPLERLALAAEYMALVTAHPVPLRMVRGHVHKMVGDWLAEHTDLRHNINRLPPTVQLFRQMVDELRARVAASGRDYPIPQLSAAELVAADREEAKRAAIEEQEREADALDRLERSGCGMAGDSVEEDELVIDWSDGVVFACHEDGIVGGCSS</sequence>
<organism evidence="3 4">
    <name type="scientific">Volvox reticuliferus</name>
    <dbReference type="NCBI Taxonomy" id="1737510"/>
    <lineage>
        <taxon>Eukaryota</taxon>
        <taxon>Viridiplantae</taxon>
        <taxon>Chlorophyta</taxon>
        <taxon>core chlorophytes</taxon>
        <taxon>Chlorophyceae</taxon>
        <taxon>CS clade</taxon>
        <taxon>Chlamydomonadales</taxon>
        <taxon>Volvocaceae</taxon>
        <taxon>Volvox</taxon>
    </lineage>
</organism>
<keyword evidence="2" id="KW-0520">NAD</keyword>
<dbReference type="EMBL" id="BNCQ01000005">
    <property type="protein sequence ID" value="GIL98467.1"/>
    <property type="molecule type" value="Genomic_DNA"/>
</dbReference>
<evidence type="ECO:0000313" key="3">
    <source>
        <dbReference type="EMBL" id="GIL98467.1"/>
    </source>
</evidence>
<dbReference type="PANTHER" id="PTHR11082:SF5">
    <property type="entry name" value="TRNA-DIHYDROURIDINE(16_17) SYNTHASE [NAD(P)(+)]-LIKE"/>
    <property type="match status" value="1"/>
</dbReference>
<dbReference type="GO" id="GO:0016705">
    <property type="term" value="F:oxidoreductase activity, acting on paired donors, with incorporation or reduction of molecular oxygen"/>
    <property type="evidence" value="ECO:0007669"/>
    <property type="project" value="InterPro"/>
</dbReference>
<protein>
    <submittedName>
        <fullName evidence="3">Uncharacterized protein</fullName>
    </submittedName>
</protein>
<dbReference type="SUPFAM" id="SSF51679">
    <property type="entry name" value="Bacterial luciferase-like"/>
    <property type="match status" value="1"/>
</dbReference>
<evidence type="ECO:0000313" key="4">
    <source>
        <dbReference type="Proteomes" id="UP000722791"/>
    </source>
</evidence>
<dbReference type="InterPro" id="IPR036661">
    <property type="entry name" value="Luciferase-like_sf"/>
</dbReference>
<keyword evidence="1" id="KW-0521">NADP</keyword>
<evidence type="ECO:0000256" key="2">
    <source>
        <dbReference type="ARBA" id="ARBA00023027"/>
    </source>
</evidence>
<reference evidence="3" key="1">
    <citation type="journal article" date="2021" name="Proc. Natl. Acad. Sci. U.S.A.">
        <title>Three genomes in the algal genus Volvox reveal the fate of a haploid sex-determining region after a transition to homothallism.</title>
        <authorList>
            <person name="Yamamoto K."/>
            <person name="Hamaji T."/>
            <person name="Kawai-Toyooka H."/>
            <person name="Matsuzaki R."/>
            <person name="Takahashi F."/>
            <person name="Nishimura Y."/>
            <person name="Kawachi M."/>
            <person name="Noguchi H."/>
            <person name="Minakuchi Y."/>
            <person name="Umen J.G."/>
            <person name="Toyoda A."/>
            <person name="Nozaki H."/>
        </authorList>
    </citation>
    <scope>NUCLEOTIDE SEQUENCE</scope>
    <source>
        <strain evidence="3">NIES-3785</strain>
    </source>
</reference>
<gene>
    <name evidence="3" type="ORF">Vretimale_3793</name>
</gene>
<proteinExistence type="predicted"/>
<evidence type="ECO:0000256" key="1">
    <source>
        <dbReference type="ARBA" id="ARBA00022857"/>
    </source>
</evidence>
<dbReference type="PANTHER" id="PTHR11082">
    <property type="entry name" value="TRNA-DIHYDROURIDINE SYNTHASE"/>
    <property type="match status" value="1"/>
</dbReference>
<accession>A0A8J4DFZ1</accession>
<dbReference type="AlphaFoldDB" id="A0A8J4DFZ1"/>
<dbReference type="GO" id="GO:0017150">
    <property type="term" value="F:tRNA dihydrouridine synthase activity"/>
    <property type="evidence" value="ECO:0007669"/>
    <property type="project" value="TreeGrafter"/>
</dbReference>
<name>A0A8J4DFZ1_9CHLO</name>
<dbReference type="Proteomes" id="UP000722791">
    <property type="component" value="Unassembled WGS sequence"/>
</dbReference>
<comment type="caution">
    <text evidence="3">The sequence shown here is derived from an EMBL/GenBank/DDBJ whole genome shotgun (WGS) entry which is preliminary data.</text>
</comment>